<comment type="caution">
    <text evidence="1">The sequence shown here is derived from an EMBL/GenBank/DDBJ whole genome shotgun (WGS) entry which is preliminary data.</text>
</comment>
<organism evidence="1 2">
    <name type="scientific">Dendrolimus kikuchii</name>
    <dbReference type="NCBI Taxonomy" id="765133"/>
    <lineage>
        <taxon>Eukaryota</taxon>
        <taxon>Metazoa</taxon>
        <taxon>Ecdysozoa</taxon>
        <taxon>Arthropoda</taxon>
        <taxon>Hexapoda</taxon>
        <taxon>Insecta</taxon>
        <taxon>Pterygota</taxon>
        <taxon>Neoptera</taxon>
        <taxon>Endopterygota</taxon>
        <taxon>Lepidoptera</taxon>
        <taxon>Glossata</taxon>
        <taxon>Ditrysia</taxon>
        <taxon>Bombycoidea</taxon>
        <taxon>Lasiocampidae</taxon>
        <taxon>Dendrolimus</taxon>
    </lineage>
</organism>
<accession>A0ACC1D6I6</accession>
<gene>
    <name evidence="1" type="ORF">K1T71_005132</name>
</gene>
<name>A0ACC1D6I6_9NEOP</name>
<evidence type="ECO:0000313" key="2">
    <source>
        <dbReference type="Proteomes" id="UP000824533"/>
    </source>
</evidence>
<sequence length="263" mass="26676">MADPDPRPPRGASAARKRSRVRSRGPYQDVTDADESATKAAVTRRSRSTVGRGRGAARAVSVGAAPGVHPHVEPVGVTSVAATITEATPKATHAGAKGAAKGKGAASKDCLQADPAGEADGAALQKDAAVAALQKGAAVAASKEDAAVAASSSGAASPTISRGGEPAELLARSIALCEEIERMQSARQKDSGASEPATDPVDPREGDIERMGAEELHDIGHVACDLVPWDVSGGRESRWAPRGARALPCRMFLQNLGELAAGA</sequence>
<dbReference type="EMBL" id="CM034394">
    <property type="protein sequence ID" value="KAJ0179420.1"/>
    <property type="molecule type" value="Genomic_DNA"/>
</dbReference>
<proteinExistence type="predicted"/>
<dbReference type="Proteomes" id="UP000824533">
    <property type="component" value="Linkage Group LG08"/>
</dbReference>
<protein>
    <submittedName>
        <fullName evidence="1">Uncharacterized protein</fullName>
    </submittedName>
</protein>
<keyword evidence="2" id="KW-1185">Reference proteome</keyword>
<reference evidence="1 2" key="1">
    <citation type="journal article" date="2021" name="Front. Genet.">
        <title>Chromosome-Level Genome Assembly Reveals Significant Gene Expansion in the Toll and IMD Signaling Pathways of Dendrolimus kikuchii.</title>
        <authorList>
            <person name="Zhou J."/>
            <person name="Wu P."/>
            <person name="Xiong Z."/>
            <person name="Liu N."/>
            <person name="Zhao N."/>
            <person name="Ji M."/>
            <person name="Qiu Y."/>
            <person name="Yang B."/>
        </authorList>
    </citation>
    <scope>NUCLEOTIDE SEQUENCE [LARGE SCALE GENOMIC DNA]</scope>
    <source>
        <strain evidence="1">Ann1</strain>
    </source>
</reference>
<evidence type="ECO:0000313" key="1">
    <source>
        <dbReference type="EMBL" id="KAJ0179420.1"/>
    </source>
</evidence>